<evidence type="ECO:0000313" key="2">
    <source>
        <dbReference type="Proteomes" id="UP000805649"/>
    </source>
</evidence>
<evidence type="ECO:0000313" key="1">
    <source>
        <dbReference type="EMBL" id="KAL0944184.1"/>
    </source>
</evidence>
<reference evidence="1 2" key="1">
    <citation type="journal article" date="2020" name="Phytopathology">
        <title>Genome Sequence Resources of Colletotrichum truncatum, C. plurivorum, C. musicola, and C. sojae: Four Species Pathogenic to Soybean (Glycine max).</title>
        <authorList>
            <person name="Rogerio F."/>
            <person name="Boufleur T.R."/>
            <person name="Ciampi-Guillardi M."/>
            <person name="Sukno S.A."/>
            <person name="Thon M.R."/>
            <person name="Massola Junior N.S."/>
            <person name="Baroncelli R."/>
        </authorList>
    </citation>
    <scope>NUCLEOTIDE SEQUENCE [LARGE SCALE GENOMIC DNA]</scope>
    <source>
        <strain evidence="1 2">CMES1059</strain>
    </source>
</reference>
<dbReference type="Proteomes" id="UP000805649">
    <property type="component" value="Unassembled WGS sequence"/>
</dbReference>
<dbReference type="EMBL" id="VUJX02000001">
    <property type="protein sequence ID" value="KAL0944184.1"/>
    <property type="molecule type" value="Genomic_DNA"/>
</dbReference>
<gene>
    <name evidence="1" type="ORF">CTRU02_202071</name>
</gene>
<sequence length="68" mass="7117">MKGRRAVGEAIELPYHGICNSPVSMTKASYSSASGSIEYLSTAFNDVTVAFAAHGASELTLEVTVKHG</sequence>
<comment type="caution">
    <text evidence="1">The sequence shown here is derived from an EMBL/GenBank/DDBJ whole genome shotgun (WGS) entry which is preliminary data.</text>
</comment>
<protein>
    <submittedName>
        <fullName evidence="1">Uncharacterized protein</fullName>
    </submittedName>
</protein>
<name>A0ACC3ZJD2_COLTU</name>
<keyword evidence="2" id="KW-1185">Reference proteome</keyword>
<accession>A0ACC3ZJD2</accession>
<organism evidence="1 2">
    <name type="scientific">Colletotrichum truncatum</name>
    <name type="common">Anthracnose fungus</name>
    <name type="synonym">Colletotrichum capsici</name>
    <dbReference type="NCBI Taxonomy" id="5467"/>
    <lineage>
        <taxon>Eukaryota</taxon>
        <taxon>Fungi</taxon>
        <taxon>Dikarya</taxon>
        <taxon>Ascomycota</taxon>
        <taxon>Pezizomycotina</taxon>
        <taxon>Sordariomycetes</taxon>
        <taxon>Hypocreomycetidae</taxon>
        <taxon>Glomerellales</taxon>
        <taxon>Glomerellaceae</taxon>
        <taxon>Colletotrichum</taxon>
        <taxon>Colletotrichum truncatum species complex</taxon>
    </lineage>
</organism>
<proteinExistence type="predicted"/>